<evidence type="ECO:0000256" key="3">
    <source>
        <dbReference type="ARBA" id="ARBA00022741"/>
    </source>
</evidence>
<dbReference type="PANTHER" id="PTHR47959:SF24">
    <property type="entry name" value="ATP-DEPENDENT RNA HELICASE"/>
    <property type="match status" value="1"/>
</dbReference>
<dbReference type="CDD" id="cd17946">
    <property type="entry name" value="DEADc_DDX24"/>
    <property type="match status" value="1"/>
</dbReference>
<dbReference type="InterPro" id="IPR014001">
    <property type="entry name" value="Helicase_ATP-bd"/>
</dbReference>
<evidence type="ECO:0000256" key="6">
    <source>
        <dbReference type="ARBA" id="ARBA00022840"/>
    </source>
</evidence>
<feature type="compositionally biased region" description="Acidic residues" evidence="11">
    <location>
        <begin position="99"/>
        <end position="109"/>
    </location>
</feature>
<feature type="domain" description="Helicase C-terminal" evidence="13">
    <location>
        <begin position="476"/>
        <end position="626"/>
    </location>
</feature>
<dbReference type="CDD" id="cd18787">
    <property type="entry name" value="SF2_C_DEAD"/>
    <property type="match status" value="1"/>
</dbReference>
<comment type="subcellular location">
    <subcellularLocation>
        <location evidence="1">Nucleus</location>
    </subcellularLocation>
</comment>
<feature type="region of interest" description="Disordered" evidence="11">
    <location>
        <begin position="84"/>
        <end position="187"/>
    </location>
</feature>
<evidence type="ECO:0000256" key="10">
    <source>
        <dbReference type="RuleBase" id="RU000492"/>
    </source>
</evidence>
<keyword evidence="3 10" id="KW-0547">Nucleotide-binding</keyword>
<keyword evidence="7" id="KW-0694">RNA-binding</keyword>
<dbReference type="Proteomes" id="UP001187682">
    <property type="component" value="Unassembled WGS sequence"/>
</dbReference>
<dbReference type="GO" id="GO:0005524">
    <property type="term" value="F:ATP binding"/>
    <property type="evidence" value="ECO:0007669"/>
    <property type="project" value="UniProtKB-KW"/>
</dbReference>
<feature type="short sequence motif" description="Q motif" evidence="9">
    <location>
        <begin position="188"/>
        <end position="216"/>
    </location>
</feature>
<feature type="domain" description="Helicase ATP-binding" evidence="12">
    <location>
        <begin position="219"/>
        <end position="429"/>
    </location>
</feature>
<keyword evidence="16" id="KW-1185">Reference proteome</keyword>
<comment type="similarity">
    <text evidence="10">Belongs to the DEAD box helicase family.</text>
</comment>
<dbReference type="Pfam" id="PF00270">
    <property type="entry name" value="DEAD"/>
    <property type="match status" value="1"/>
</dbReference>
<evidence type="ECO:0000256" key="8">
    <source>
        <dbReference type="ARBA" id="ARBA00023242"/>
    </source>
</evidence>
<dbReference type="PROSITE" id="PS51194">
    <property type="entry name" value="HELICASE_CTER"/>
    <property type="match status" value="1"/>
</dbReference>
<dbReference type="GO" id="GO:0003723">
    <property type="term" value="F:RNA binding"/>
    <property type="evidence" value="ECO:0007669"/>
    <property type="project" value="UniProtKB-KW"/>
</dbReference>
<dbReference type="SUPFAM" id="SSF52540">
    <property type="entry name" value="P-loop containing nucleoside triphosphate hydrolases"/>
    <property type="match status" value="1"/>
</dbReference>
<evidence type="ECO:0000256" key="2">
    <source>
        <dbReference type="ARBA" id="ARBA00022517"/>
    </source>
</evidence>
<organism evidence="15 16">
    <name type="scientific">Cephalotrichum gorgonifer</name>
    <dbReference type="NCBI Taxonomy" id="2041049"/>
    <lineage>
        <taxon>Eukaryota</taxon>
        <taxon>Fungi</taxon>
        <taxon>Dikarya</taxon>
        <taxon>Ascomycota</taxon>
        <taxon>Pezizomycotina</taxon>
        <taxon>Sordariomycetes</taxon>
        <taxon>Hypocreomycetidae</taxon>
        <taxon>Microascales</taxon>
        <taxon>Microascaceae</taxon>
        <taxon>Cephalotrichum</taxon>
    </lineage>
</organism>
<feature type="region of interest" description="Disordered" evidence="11">
    <location>
        <begin position="1"/>
        <end position="59"/>
    </location>
</feature>
<keyword evidence="6 10" id="KW-0067">ATP-binding</keyword>
<evidence type="ECO:0000313" key="15">
    <source>
        <dbReference type="EMBL" id="SPO04773.1"/>
    </source>
</evidence>
<dbReference type="InterPro" id="IPR050079">
    <property type="entry name" value="DEAD_box_RNA_helicase"/>
</dbReference>
<evidence type="ECO:0000256" key="5">
    <source>
        <dbReference type="ARBA" id="ARBA00022806"/>
    </source>
</evidence>
<name>A0AAE8N3J1_9PEZI</name>
<keyword evidence="2" id="KW-0690">Ribosome biogenesis</keyword>
<reference evidence="15" key="1">
    <citation type="submission" date="2018-03" db="EMBL/GenBank/DDBJ databases">
        <authorList>
            <person name="Guldener U."/>
        </authorList>
    </citation>
    <scope>NUCLEOTIDE SEQUENCE</scope>
</reference>
<evidence type="ECO:0000313" key="16">
    <source>
        <dbReference type="Proteomes" id="UP001187682"/>
    </source>
</evidence>
<dbReference type="InterPro" id="IPR001650">
    <property type="entry name" value="Helicase_C-like"/>
</dbReference>
<dbReference type="GO" id="GO:0010467">
    <property type="term" value="P:gene expression"/>
    <property type="evidence" value="ECO:0007669"/>
    <property type="project" value="UniProtKB-ARBA"/>
</dbReference>
<dbReference type="PANTHER" id="PTHR47959">
    <property type="entry name" value="ATP-DEPENDENT RNA HELICASE RHLE-RELATED"/>
    <property type="match status" value="1"/>
</dbReference>
<evidence type="ECO:0000256" key="7">
    <source>
        <dbReference type="ARBA" id="ARBA00022884"/>
    </source>
</evidence>
<keyword evidence="8" id="KW-0539">Nucleus</keyword>
<dbReference type="PROSITE" id="PS00039">
    <property type="entry name" value="DEAD_ATP_HELICASE"/>
    <property type="match status" value="1"/>
</dbReference>
<feature type="compositionally biased region" description="Acidic residues" evidence="11">
    <location>
        <begin position="147"/>
        <end position="174"/>
    </location>
</feature>
<dbReference type="Pfam" id="PF00271">
    <property type="entry name" value="Helicase_C"/>
    <property type="match status" value="1"/>
</dbReference>
<comment type="caution">
    <text evidence="15">The sequence shown here is derived from an EMBL/GenBank/DDBJ whole genome shotgun (WGS) entry which is preliminary data.</text>
</comment>
<dbReference type="InterPro" id="IPR011545">
    <property type="entry name" value="DEAD/DEAH_box_helicase_dom"/>
</dbReference>
<sequence>MEPTSKKRKLQGGPSDNKKPGKRTKTGGKPGATKAKKVRSTAGFRKLDGGSLPWKDDGDMMGLEVLEGVDIVRNGDNVEFLVPPGFAESAGVEEKKEGEDEEEEFEGFDDAPVAQGEAVKAAEPKATKAPKSKAAKAVETKAAEATVADEEDEEEEGVASPEEEDSSDDDDEDGSVPLSNEIPDTDMTAWEPLNLSHAMEDALARLKFSKPTLIQAAAIPEALEGHDVIGKASTGSGKTLAFAIPIIERWLKDRADTDTDADKVSDVKIPTALILSPTRELAKQLTDHIKALCAGLKVSPYVCSVTGGLSILKQERQLAKADIVIATPGRLWEVISGDIPLLKAFKEIKFLVVDEADRLLSEGNFKEAEDILNALDREEMGFDGEDDEEDESDDEDEELAPRQTLVFSATFDKSLQRKLAGKGKSKLTADQLSMEYLLKKLRFREENPKFVDVNPVSQMAEKLREGLVECDGLEKDLYLYAVLMLNPVQKTLVFANSILSVRRLAPLLQNLQLKVHALHSQMPQKARLRSIERFAAANPKEPTILVSTDVAARGLDIPNVDQVIHYHVPRAADAYVHRSGRTARADKSGLSVLLCAPEEVVSTRRLVAKVHSEKSAGPKHAMRTIDVDRKVVSRLKPRVTLAKEIADAAIAKDRGAKEDNWMKKAAEDLGVDYDSDEMESAKSWSGKGSGKKKKEREIAQLSKQELGVMRARLREMLEKKVNTGVSERYITGGRVDVEALLRDEGKDNFLGHVDGGFL</sequence>
<dbReference type="GO" id="GO:0003724">
    <property type="term" value="F:RNA helicase activity"/>
    <property type="evidence" value="ECO:0007669"/>
    <property type="project" value="InterPro"/>
</dbReference>
<dbReference type="InterPro" id="IPR014014">
    <property type="entry name" value="RNA_helicase_DEAD_Q_motif"/>
</dbReference>
<dbReference type="GO" id="GO:0005829">
    <property type="term" value="C:cytosol"/>
    <property type="evidence" value="ECO:0007669"/>
    <property type="project" value="TreeGrafter"/>
</dbReference>
<dbReference type="SMART" id="SM00487">
    <property type="entry name" value="DEXDc"/>
    <property type="match status" value="1"/>
</dbReference>
<dbReference type="SMART" id="SM00490">
    <property type="entry name" value="HELICc"/>
    <property type="match status" value="1"/>
</dbReference>
<feature type="compositionally biased region" description="Basic residues" evidence="11">
    <location>
        <begin position="1"/>
        <end position="10"/>
    </location>
</feature>
<dbReference type="PROSITE" id="PS51192">
    <property type="entry name" value="HELICASE_ATP_BIND_1"/>
    <property type="match status" value="1"/>
</dbReference>
<keyword evidence="5 10" id="KW-0347">Helicase</keyword>
<dbReference type="PROSITE" id="PS51195">
    <property type="entry name" value="Q_MOTIF"/>
    <property type="match status" value="1"/>
</dbReference>
<keyword evidence="4 10" id="KW-0378">Hydrolase</keyword>
<proteinExistence type="inferred from homology"/>
<dbReference type="Gene3D" id="3.40.50.300">
    <property type="entry name" value="P-loop containing nucleotide triphosphate hydrolases"/>
    <property type="match status" value="2"/>
</dbReference>
<accession>A0AAE8N3J1</accession>
<dbReference type="AlphaFoldDB" id="A0AAE8N3J1"/>
<evidence type="ECO:0000256" key="11">
    <source>
        <dbReference type="SAM" id="MobiDB-lite"/>
    </source>
</evidence>
<evidence type="ECO:0000256" key="4">
    <source>
        <dbReference type="ARBA" id="ARBA00022801"/>
    </source>
</evidence>
<dbReference type="GO" id="GO:0016787">
    <property type="term" value="F:hydrolase activity"/>
    <property type="evidence" value="ECO:0007669"/>
    <property type="project" value="UniProtKB-KW"/>
</dbReference>
<evidence type="ECO:0000259" key="13">
    <source>
        <dbReference type="PROSITE" id="PS51194"/>
    </source>
</evidence>
<evidence type="ECO:0000256" key="1">
    <source>
        <dbReference type="ARBA" id="ARBA00004123"/>
    </source>
</evidence>
<gene>
    <name evidence="15" type="ORF">DNG_07458</name>
</gene>
<protein>
    <submittedName>
        <fullName evidence="15">Related to ATP-dependent RNA helicase MAK5</fullName>
    </submittedName>
</protein>
<dbReference type="InterPro" id="IPR000629">
    <property type="entry name" value="RNA-helicase_DEAD-box_CS"/>
</dbReference>
<dbReference type="GO" id="GO:0005634">
    <property type="term" value="C:nucleus"/>
    <property type="evidence" value="ECO:0007669"/>
    <property type="project" value="UniProtKB-SubCell"/>
</dbReference>
<evidence type="ECO:0000256" key="9">
    <source>
        <dbReference type="PROSITE-ProRule" id="PRU00552"/>
    </source>
</evidence>
<dbReference type="InterPro" id="IPR027417">
    <property type="entry name" value="P-loop_NTPase"/>
</dbReference>
<evidence type="ECO:0000259" key="12">
    <source>
        <dbReference type="PROSITE" id="PS51192"/>
    </source>
</evidence>
<dbReference type="GO" id="GO:0042254">
    <property type="term" value="P:ribosome biogenesis"/>
    <property type="evidence" value="ECO:0007669"/>
    <property type="project" value="UniProtKB-KW"/>
</dbReference>
<evidence type="ECO:0000259" key="14">
    <source>
        <dbReference type="PROSITE" id="PS51195"/>
    </source>
</evidence>
<feature type="domain" description="DEAD-box RNA helicase Q" evidence="14">
    <location>
        <begin position="188"/>
        <end position="216"/>
    </location>
</feature>
<dbReference type="EMBL" id="ONZQ02000011">
    <property type="protein sequence ID" value="SPO04773.1"/>
    <property type="molecule type" value="Genomic_DNA"/>
</dbReference>